<evidence type="ECO:0000313" key="2">
    <source>
        <dbReference type="EMBL" id="TMQ92653.1"/>
    </source>
</evidence>
<keyword evidence="1" id="KW-0472">Membrane</keyword>
<dbReference type="RefSeq" id="WP_138647984.1">
    <property type="nucleotide sequence ID" value="NZ_VCKW01000159.1"/>
</dbReference>
<feature type="transmembrane region" description="Helical" evidence="1">
    <location>
        <begin position="116"/>
        <end position="134"/>
    </location>
</feature>
<reference evidence="2 3" key="1">
    <citation type="submission" date="2019-05" db="EMBL/GenBank/DDBJ databases">
        <title>Draft genome sequence of Actinomadura sp. 14C53.</title>
        <authorList>
            <person name="Saricaoglu S."/>
            <person name="Isik K."/>
        </authorList>
    </citation>
    <scope>NUCLEOTIDE SEQUENCE [LARGE SCALE GENOMIC DNA]</scope>
    <source>
        <strain evidence="2 3">14C53</strain>
    </source>
</reference>
<dbReference type="Proteomes" id="UP000309174">
    <property type="component" value="Unassembled WGS sequence"/>
</dbReference>
<evidence type="ECO:0000313" key="3">
    <source>
        <dbReference type="Proteomes" id="UP000309174"/>
    </source>
</evidence>
<organism evidence="2 3">
    <name type="scientific">Actinomadura soli</name>
    <dbReference type="NCBI Taxonomy" id="2508997"/>
    <lineage>
        <taxon>Bacteria</taxon>
        <taxon>Bacillati</taxon>
        <taxon>Actinomycetota</taxon>
        <taxon>Actinomycetes</taxon>
        <taxon>Streptosporangiales</taxon>
        <taxon>Thermomonosporaceae</taxon>
        <taxon>Actinomadura</taxon>
    </lineage>
</organism>
<comment type="caution">
    <text evidence="2">The sequence shown here is derived from an EMBL/GenBank/DDBJ whole genome shotgun (WGS) entry which is preliminary data.</text>
</comment>
<proteinExistence type="predicted"/>
<feature type="transmembrane region" description="Helical" evidence="1">
    <location>
        <begin position="84"/>
        <end position="104"/>
    </location>
</feature>
<feature type="transmembrane region" description="Helical" evidence="1">
    <location>
        <begin position="58"/>
        <end position="78"/>
    </location>
</feature>
<accession>A0A5C4J683</accession>
<keyword evidence="3" id="KW-1185">Reference proteome</keyword>
<gene>
    <name evidence="2" type="ORF">ETD83_26805</name>
</gene>
<dbReference type="EMBL" id="VCKW01000159">
    <property type="protein sequence ID" value="TMQ92653.1"/>
    <property type="molecule type" value="Genomic_DNA"/>
</dbReference>
<evidence type="ECO:0000256" key="1">
    <source>
        <dbReference type="SAM" id="Phobius"/>
    </source>
</evidence>
<keyword evidence="1" id="KW-0812">Transmembrane</keyword>
<sequence length="243" mass="25655">MSSLAFTCSYTTAKDAEGTSPCGRRATGRKGDPKCLGHWSVSWLMEVMGGTEHARRTYANYLLVAIGISVALAVRGTFDGDTPPLMTAGLYLQSLFLGGVLLALELEHPIGGTSYLLLGPAVGAIDIIIGIDTLQQNPSARPGESANALGVLEGYFYIAVGFAIISMWSHFGLTYAAFDRLANLATLAWYMALVMLAVSAVATVVISGGSDWSLLTFVIVIAGVAIVARGITHIKKLVSKIRV</sequence>
<feature type="transmembrane region" description="Helical" evidence="1">
    <location>
        <begin position="187"/>
        <end position="206"/>
    </location>
</feature>
<keyword evidence="1" id="KW-1133">Transmembrane helix</keyword>
<feature type="transmembrane region" description="Helical" evidence="1">
    <location>
        <begin position="154"/>
        <end position="175"/>
    </location>
</feature>
<protein>
    <submittedName>
        <fullName evidence="2">Uncharacterized protein</fullName>
    </submittedName>
</protein>
<feature type="transmembrane region" description="Helical" evidence="1">
    <location>
        <begin position="212"/>
        <end position="232"/>
    </location>
</feature>
<dbReference type="AlphaFoldDB" id="A0A5C4J683"/>
<dbReference type="OrthoDB" id="9950908at2"/>
<name>A0A5C4J683_9ACTN</name>